<evidence type="ECO:0000259" key="2">
    <source>
        <dbReference type="Pfam" id="PF03749"/>
    </source>
</evidence>
<dbReference type="PANTHER" id="PTHR30545:SF3">
    <property type="entry name" value="SUGAR FERMENTATION STIMULATION PROTEIN C-TERMINAL DOMAIN-CONTAINING PROTEIN"/>
    <property type="match status" value="1"/>
</dbReference>
<feature type="compositionally biased region" description="Basic residues" evidence="1">
    <location>
        <begin position="16"/>
        <end position="37"/>
    </location>
</feature>
<feature type="domain" description="Sugar fermentation stimulation protein C-terminal" evidence="2">
    <location>
        <begin position="255"/>
        <end position="324"/>
    </location>
</feature>
<dbReference type="Pfam" id="PF03749">
    <property type="entry name" value="SfsA"/>
    <property type="match status" value="1"/>
</dbReference>
<evidence type="ECO:0000256" key="1">
    <source>
        <dbReference type="SAM" id="MobiDB-lite"/>
    </source>
</evidence>
<protein>
    <recommendedName>
        <fullName evidence="2">Sugar fermentation stimulation protein C-terminal domain-containing protein</fullName>
    </recommendedName>
</protein>
<dbReference type="AlphaFoldDB" id="A0A9W7G211"/>
<proteinExistence type="predicted"/>
<organism evidence="3 4">
    <name type="scientific">Triparma columacea</name>
    <dbReference type="NCBI Taxonomy" id="722753"/>
    <lineage>
        <taxon>Eukaryota</taxon>
        <taxon>Sar</taxon>
        <taxon>Stramenopiles</taxon>
        <taxon>Ochrophyta</taxon>
        <taxon>Bolidophyceae</taxon>
        <taxon>Parmales</taxon>
        <taxon>Triparmaceae</taxon>
        <taxon>Triparma</taxon>
    </lineage>
</organism>
<dbReference type="Proteomes" id="UP001165065">
    <property type="component" value="Unassembled WGS sequence"/>
</dbReference>
<accession>A0A9W7G211</accession>
<comment type="caution">
    <text evidence="3">The sequence shown here is derived from an EMBL/GenBank/DDBJ whole genome shotgun (WGS) entry which is preliminary data.</text>
</comment>
<dbReference type="GO" id="GO:0003677">
    <property type="term" value="F:DNA binding"/>
    <property type="evidence" value="ECO:0007669"/>
    <property type="project" value="InterPro"/>
</dbReference>
<gene>
    <name evidence="3" type="ORF">TrCOL_g6138</name>
</gene>
<dbReference type="PANTHER" id="PTHR30545">
    <property type="entry name" value="SUGAR FERMENTATION STIMULATION PROTEIN A"/>
    <property type="match status" value="1"/>
</dbReference>
<feature type="region of interest" description="Disordered" evidence="1">
    <location>
        <begin position="1"/>
        <end position="46"/>
    </location>
</feature>
<dbReference type="OrthoDB" id="199134at2759"/>
<name>A0A9W7G211_9STRA</name>
<sequence length="339" mass="36896">MVSTRRSGRIQETHKAANKTKTTKTKPSKPKKSKKSSKKSEDSDSMHLTATLKPLLAIGPLIRGLVVCRPSKSIRSPYVADVKLADGSTVIAHTPALDVGGLMHPGAEVWMKARPPGGKTSHSVELVTCKGPECGPEGEALVGAHPRLAELVTKKLLETAVLPFGGRESETVRSQVTLGDSRVDYVIENSDSDVSDIILEVKNVVCADYHSETAPKKVNDNHCVVTSSVPAEEYKRYGIFPWGRVGQEFEGKKVVSERAIKHLRNLAKLQKKGENAKVLFVISRGDCEGFRACHEQCPVFAEELAKASSAGVDVLCAKVHWNTNGDCFYHGMIDVDMKK</sequence>
<evidence type="ECO:0000313" key="3">
    <source>
        <dbReference type="EMBL" id="GMI29785.1"/>
    </source>
</evidence>
<dbReference type="InterPro" id="IPR005224">
    <property type="entry name" value="SfsA"/>
</dbReference>
<evidence type="ECO:0000313" key="4">
    <source>
        <dbReference type="Proteomes" id="UP001165065"/>
    </source>
</evidence>
<dbReference type="EMBL" id="BRYA01000688">
    <property type="protein sequence ID" value="GMI29785.1"/>
    <property type="molecule type" value="Genomic_DNA"/>
</dbReference>
<dbReference type="InterPro" id="IPR040452">
    <property type="entry name" value="SfsA_C"/>
</dbReference>
<dbReference type="Gene3D" id="3.40.1350.60">
    <property type="match status" value="1"/>
</dbReference>
<reference evidence="4" key="1">
    <citation type="journal article" date="2023" name="Commun. Biol.">
        <title>Genome analysis of Parmales, the sister group of diatoms, reveals the evolutionary specialization of diatoms from phago-mixotrophs to photoautotrophs.</title>
        <authorList>
            <person name="Ban H."/>
            <person name="Sato S."/>
            <person name="Yoshikawa S."/>
            <person name="Yamada K."/>
            <person name="Nakamura Y."/>
            <person name="Ichinomiya M."/>
            <person name="Sato N."/>
            <person name="Blanc-Mathieu R."/>
            <person name="Endo H."/>
            <person name="Kuwata A."/>
            <person name="Ogata H."/>
        </authorList>
    </citation>
    <scope>NUCLEOTIDE SEQUENCE [LARGE SCALE GENOMIC DNA]</scope>
</reference>
<keyword evidence="4" id="KW-1185">Reference proteome</keyword>